<proteinExistence type="predicted"/>
<evidence type="ECO:0000313" key="2">
    <source>
        <dbReference type="EMBL" id="KGJ03393.1"/>
    </source>
</evidence>
<evidence type="ECO:0000256" key="1">
    <source>
        <dbReference type="SAM" id="Phobius"/>
    </source>
</evidence>
<dbReference type="OrthoDB" id="9896417at2"/>
<dbReference type="AlphaFoldDB" id="A0A099EZI4"/>
<sequence>MGRAILIAILFAVFAGPTLVRPRGAGWSVVISGSIAFAGLLTMYATTLECHGAYWQEPFTPGHCFGNDVAAASFAGGFVMAGILMTFALRDAVVLSRTRT</sequence>
<dbReference type="Proteomes" id="UP000029917">
    <property type="component" value="Unassembled WGS sequence"/>
</dbReference>
<keyword evidence="1" id="KW-0812">Transmembrane</keyword>
<gene>
    <name evidence="2" type="ORF">IC63_13355</name>
</gene>
<dbReference type="STRING" id="690417.IC63_13355"/>
<organism evidence="2 3">
    <name type="scientific">Paracoccus sphaerophysae</name>
    <dbReference type="NCBI Taxonomy" id="690417"/>
    <lineage>
        <taxon>Bacteria</taxon>
        <taxon>Pseudomonadati</taxon>
        <taxon>Pseudomonadota</taxon>
        <taxon>Alphaproteobacteria</taxon>
        <taxon>Rhodobacterales</taxon>
        <taxon>Paracoccaceae</taxon>
        <taxon>Paracoccus</taxon>
    </lineage>
</organism>
<keyword evidence="1" id="KW-1133">Transmembrane helix</keyword>
<feature type="transmembrane region" description="Helical" evidence="1">
    <location>
        <begin position="69"/>
        <end position="89"/>
    </location>
</feature>
<comment type="caution">
    <text evidence="2">The sequence shown here is derived from an EMBL/GenBank/DDBJ whole genome shotgun (WGS) entry which is preliminary data.</text>
</comment>
<protein>
    <submittedName>
        <fullName evidence="2">Uncharacterized protein</fullName>
    </submittedName>
</protein>
<name>A0A099EZI4_9RHOB</name>
<accession>A0A099EZI4</accession>
<feature type="transmembrane region" description="Helical" evidence="1">
    <location>
        <begin position="25"/>
        <end position="48"/>
    </location>
</feature>
<reference evidence="2 3" key="1">
    <citation type="submission" date="2014-09" db="EMBL/GenBank/DDBJ databases">
        <authorList>
            <person name="McGinnis J.M."/>
            <person name="Wolfgang W.J."/>
        </authorList>
    </citation>
    <scope>NUCLEOTIDE SEQUENCE [LARGE SCALE GENOMIC DNA]</scope>
    <source>
        <strain evidence="2 3">HAMBI 3106</strain>
    </source>
</reference>
<keyword evidence="3" id="KW-1185">Reference proteome</keyword>
<keyword evidence="1" id="KW-0472">Membrane</keyword>
<dbReference type="RefSeq" id="WP_036720968.1">
    <property type="nucleotide sequence ID" value="NZ_CALUAY010000027.1"/>
</dbReference>
<evidence type="ECO:0000313" key="3">
    <source>
        <dbReference type="Proteomes" id="UP000029917"/>
    </source>
</evidence>
<dbReference type="EMBL" id="JRKS01000052">
    <property type="protein sequence ID" value="KGJ03393.1"/>
    <property type="molecule type" value="Genomic_DNA"/>
</dbReference>
<reference evidence="2 3" key="2">
    <citation type="submission" date="2014-10" db="EMBL/GenBank/DDBJ databases">
        <title>Paracoccus sanguinis sp. nov., isolated from clinical specimens of New York State patients.</title>
        <authorList>
            <person name="Mingle L.A."/>
            <person name="Cole J.A."/>
            <person name="Lapierre P."/>
            <person name="Musser K.A."/>
        </authorList>
    </citation>
    <scope>NUCLEOTIDE SEQUENCE [LARGE SCALE GENOMIC DNA]</scope>
    <source>
        <strain evidence="2 3">HAMBI 3106</strain>
    </source>
</reference>